<dbReference type="Proteomes" id="UP000253215">
    <property type="component" value="Unassembled WGS sequence"/>
</dbReference>
<evidence type="ECO:0000313" key="2">
    <source>
        <dbReference type="Proteomes" id="UP000253215"/>
    </source>
</evidence>
<dbReference type="AlphaFoldDB" id="A0A368UIA1"/>
<gene>
    <name evidence="1" type="ORF">CAC02_01590</name>
</gene>
<protein>
    <submittedName>
        <fullName evidence="1">Alkaline ceramidase</fullName>
    </submittedName>
</protein>
<sequence>MEVAMLQAGAGKTRIQLTEHLLPLEKFTYCHDDLYCRAIILEDFVFISLDVTSLQNYAIRAIKDKVKASCEVLDSHIFISVTHTFSAPHTRSLKALEKADTKTKQKNQYYLDLLLQAVEEALLLAKNNLQPVSLSCQNVTAQAQVNRDIELIDGYWLGKNPHGYSNHMIPMLTISSTQGALIAMIYSVDVQSSIVEKIGDGAISSDFIGLTTQKIEDKLNCVALFMLGAAADQTPNVSQESFDSLEGCSDELASAILSQMIENEHFEGDFSLTQISVELDGQAIPDMKSVKPTREYHFEWQGKKQVELAILTIGDFGLVMLKPELASITGKVIREQSPFSVTMIATMINGGQKYMVDEKSYDNYTYEAMNSMFARGSAEKVSKAIIKALKERK</sequence>
<dbReference type="EMBL" id="NETH01000005">
    <property type="protein sequence ID" value="RCW17703.1"/>
    <property type="molecule type" value="Genomic_DNA"/>
</dbReference>
<comment type="caution">
    <text evidence="1">The sequence shown here is derived from an EMBL/GenBank/DDBJ whole genome shotgun (WGS) entry which is preliminary data.</text>
</comment>
<proteinExistence type="predicted"/>
<name>A0A368UIA1_9STRE</name>
<accession>A0A368UIA1</accession>
<evidence type="ECO:0000313" key="1">
    <source>
        <dbReference type="EMBL" id="RCW17703.1"/>
    </source>
</evidence>
<organism evidence="1 2">
    <name type="scientific">Streptococcus gallolyticus</name>
    <dbReference type="NCBI Taxonomy" id="315405"/>
    <lineage>
        <taxon>Bacteria</taxon>
        <taxon>Bacillati</taxon>
        <taxon>Bacillota</taxon>
        <taxon>Bacilli</taxon>
        <taxon>Lactobacillales</taxon>
        <taxon>Streptococcaceae</taxon>
        <taxon>Streptococcus</taxon>
    </lineage>
</organism>
<reference evidence="1 2" key="1">
    <citation type="journal article" date="2018" name="Sci. Rep.">
        <title>Network-guided genomic and metagenomic analysis of the faecal microbiota of the critically endangered kakapo.</title>
        <authorList>
            <person name="Waite D.W."/>
            <person name="Dsouza M."/>
            <person name="Sekiguchi Y."/>
            <person name="Hugenholtz P."/>
            <person name="Taylor M.W."/>
        </authorList>
    </citation>
    <scope>NUCLEOTIDE SEQUENCE [LARGE SCALE GENOMIC DNA]</scope>
    <source>
        <strain evidence="1 2">BI02</strain>
    </source>
</reference>